<name>A0ABN1XMV4_9ACTN</name>
<dbReference type="RefSeq" id="WP_344325014.1">
    <property type="nucleotide sequence ID" value="NZ_BAAAKJ010000023.1"/>
</dbReference>
<protein>
    <submittedName>
        <fullName evidence="1">Uncharacterized protein</fullName>
    </submittedName>
</protein>
<accession>A0ABN1XMV4</accession>
<comment type="caution">
    <text evidence="1">The sequence shown here is derived from an EMBL/GenBank/DDBJ whole genome shotgun (WGS) entry which is preliminary data.</text>
</comment>
<gene>
    <name evidence="1" type="ORF">GCM10009639_05400</name>
</gene>
<evidence type="ECO:0000313" key="1">
    <source>
        <dbReference type="EMBL" id="GAA1384197.1"/>
    </source>
</evidence>
<dbReference type="EMBL" id="BAAAKJ010000023">
    <property type="protein sequence ID" value="GAA1384197.1"/>
    <property type="molecule type" value="Genomic_DNA"/>
</dbReference>
<keyword evidence="2" id="KW-1185">Reference proteome</keyword>
<evidence type="ECO:0000313" key="2">
    <source>
        <dbReference type="Proteomes" id="UP001499863"/>
    </source>
</evidence>
<sequence>MTDDFSQRPAPESVRLIDFEEAKVVPGIVPGTFILVVSGEKPYESMTVRLIPLVYVTQPEYWGIEVTGTLPSGFLLPVTAPYTEALPLDGITGTRGIEVIGANKRERIELPRGK</sequence>
<organism evidence="1 2">
    <name type="scientific">Kitasatospora putterlickiae</name>
    <dbReference type="NCBI Taxonomy" id="221725"/>
    <lineage>
        <taxon>Bacteria</taxon>
        <taxon>Bacillati</taxon>
        <taxon>Actinomycetota</taxon>
        <taxon>Actinomycetes</taxon>
        <taxon>Kitasatosporales</taxon>
        <taxon>Streptomycetaceae</taxon>
        <taxon>Kitasatospora</taxon>
    </lineage>
</organism>
<proteinExistence type="predicted"/>
<dbReference type="Proteomes" id="UP001499863">
    <property type="component" value="Unassembled WGS sequence"/>
</dbReference>
<reference evidence="1 2" key="1">
    <citation type="journal article" date="2019" name="Int. J. Syst. Evol. Microbiol.">
        <title>The Global Catalogue of Microorganisms (GCM) 10K type strain sequencing project: providing services to taxonomists for standard genome sequencing and annotation.</title>
        <authorList>
            <consortium name="The Broad Institute Genomics Platform"/>
            <consortium name="The Broad Institute Genome Sequencing Center for Infectious Disease"/>
            <person name="Wu L."/>
            <person name="Ma J."/>
        </authorList>
    </citation>
    <scope>NUCLEOTIDE SEQUENCE [LARGE SCALE GENOMIC DNA]</scope>
    <source>
        <strain evidence="1 2">JCM 12393</strain>
    </source>
</reference>